<dbReference type="InterPro" id="IPR001110">
    <property type="entry name" value="UPF0012_CS"/>
</dbReference>
<gene>
    <name evidence="4" type="ORF">GCM10022197_30180</name>
</gene>
<keyword evidence="5" id="KW-1185">Reference proteome</keyword>
<dbReference type="Proteomes" id="UP001500767">
    <property type="component" value="Unassembled WGS sequence"/>
</dbReference>
<protein>
    <submittedName>
        <fullName evidence="4">Nitrilase family protein</fullName>
    </submittedName>
</protein>
<comment type="caution">
    <text evidence="4">The sequence shown here is derived from an EMBL/GenBank/DDBJ whole genome shotgun (WGS) entry which is preliminary data.</text>
</comment>
<dbReference type="EMBL" id="BAAAYR010000004">
    <property type="protein sequence ID" value="GAA3571618.1"/>
    <property type="molecule type" value="Genomic_DNA"/>
</dbReference>
<dbReference type="InterPro" id="IPR050345">
    <property type="entry name" value="Aliph_Amidase/BUP"/>
</dbReference>
<evidence type="ECO:0000313" key="5">
    <source>
        <dbReference type="Proteomes" id="UP001500767"/>
    </source>
</evidence>
<dbReference type="InterPro" id="IPR003010">
    <property type="entry name" value="C-N_Hydrolase"/>
</dbReference>
<comment type="similarity">
    <text evidence="1">Belongs to the carbon-nitrogen hydrolase superfamily. NIT1/NIT2 family.</text>
</comment>
<dbReference type="PANTHER" id="PTHR43674:SF2">
    <property type="entry name" value="BETA-UREIDOPROPIONASE"/>
    <property type="match status" value="1"/>
</dbReference>
<feature type="domain" description="CN hydrolase" evidence="3">
    <location>
        <begin position="2"/>
        <end position="244"/>
    </location>
</feature>
<evidence type="ECO:0000256" key="2">
    <source>
        <dbReference type="ARBA" id="ARBA00022801"/>
    </source>
</evidence>
<reference evidence="5" key="1">
    <citation type="journal article" date="2019" name="Int. J. Syst. Evol. Microbiol.">
        <title>The Global Catalogue of Microorganisms (GCM) 10K type strain sequencing project: providing services to taxonomists for standard genome sequencing and annotation.</title>
        <authorList>
            <consortium name="The Broad Institute Genomics Platform"/>
            <consortium name="The Broad Institute Genome Sequencing Center for Infectious Disease"/>
            <person name="Wu L."/>
            <person name="Ma J."/>
        </authorList>
    </citation>
    <scope>NUCLEOTIDE SEQUENCE [LARGE SCALE GENOMIC DNA]</scope>
    <source>
        <strain evidence="5">JCM 16540</strain>
    </source>
</reference>
<dbReference type="SUPFAM" id="SSF56317">
    <property type="entry name" value="Carbon-nitrogen hydrolase"/>
    <property type="match status" value="1"/>
</dbReference>
<evidence type="ECO:0000259" key="3">
    <source>
        <dbReference type="PROSITE" id="PS50263"/>
    </source>
</evidence>
<evidence type="ECO:0000313" key="4">
    <source>
        <dbReference type="EMBL" id="GAA3571618.1"/>
    </source>
</evidence>
<name>A0ABP6XSM4_9ACTN</name>
<dbReference type="InterPro" id="IPR036526">
    <property type="entry name" value="C-N_Hydrolase_sf"/>
</dbReference>
<dbReference type="Pfam" id="PF00795">
    <property type="entry name" value="CN_hydrolase"/>
    <property type="match status" value="1"/>
</dbReference>
<evidence type="ECO:0000256" key="1">
    <source>
        <dbReference type="ARBA" id="ARBA00010613"/>
    </source>
</evidence>
<organism evidence="4 5">
    <name type="scientific">Microlunatus spumicola</name>
    <dbReference type="NCBI Taxonomy" id="81499"/>
    <lineage>
        <taxon>Bacteria</taxon>
        <taxon>Bacillati</taxon>
        <taxon>Actinomycetota</taxon>
        <taxon>Actinomycetes</taxon>
        <taxon>Propionibacteriales</taxon>
        <taxon>Propionibacteriaceae</taxon>
        <taxon>Microlunatus</taxon>
    </lineage>
</organism>
<dbReference type="Gene3D" id="3.60.110.10">
    <property type="entry name" value="Carbon-nitrogen hydrolase"/>
    <property type="match status" value="1"/>
</dbReference>
<dbReference type="RefSeq" id="WP_204913445.1">
    <property type="nucleotide sequence ID" value="NZ_BAAAYR010000004.1"/>
</dbReference>
<dbReference type="PROSITE" id="PS50263">
    <property type="entry name" value="CN_HYDROLASE"/>
    <property type="match status" value="1"/>
</dbReference>
<sequence length="267" mass="28813">MVIVAACQVPIDIDDVEKTRRRVFESVGEAARLGARLVVLPELAMCGSIFADAAESASRAEPADGPSVRFFAELSDTYDLVLVAGFCEESGLARPYNSAVVVDHGEVLSVYRKTHLWDFEHELFTPGDVLPPVVPTSVGAVAPLICYDLAFPEVLRSVALRGAQLVASPANWPDSDSPDTRPPEVSKAMAGAAINRMVVVVADRVGEERGRRWVGGSVVCDHEGYRVAGPEFGAETVLVAEVDLEATLDKRISGRNDVFADRRTDLY</sequence>
<dbReference type="PANTHER" id="PTHR43674">
    <property type="entry name" value="NITRILASE C965.09-RELATED"/>
    <property type="match status" value="1"/>
</dbReference>
<keyword evidence="2" id="KW-0378">Hydrolase</keyword>
<proteinExistence type="inferred from homology"/>
<dbReference type="PROSITE" id="PS01227">
    <property type="entry name" value="UPF0012"/>
    <property type="match status" value="1"/>
</dbReference>
<accession>A0ABP6XSM4</accession>